<feature type="region of interest" description="Disordered" evidence="1">
    <location>
        <begin position="171"/>
        <end position="196"/>
    </location>
</feature>
<feature type="compositionally biased region" description="Low complexity" evidence="1">
    <location>
        <begin position="769"/>
        <end position="788"/>
    </location>
</feature>
<feature type="compositionally biased region" description="Polar residues" evidence="1">
    <location>
        <begin position="626"/>
        <end position="639"/>
    </location>
</feature>
<sequence length="963" mass="101981">MSTRRSTRSQSQRQSAVSNGELAPSAAAARGSSAAGPVRAPPQFVQYALNDPPTISVVAMIEMPRGPASKPHVLLPFEAVWEVLWGSGVPSDLIIYDPLVMEAPKFTSFKTLRDHQLQEMVKFARRIETANASNAATPIRIFAPPKSARCCGVLALPDLARILPKHIAHVSRPTSPVPGAANGVGHHKAPKPTQVPLPLRAFNPAYVLDEPGQKWAATLPKPPQPTSPPPAAAAANPHSPPRPATSTAASRRSAPPKLAIETIDVSDSSNDADNEDDSDVEFVGFKSRRPMSVEWVTSPPPKRLSRSTSLGFATGSQSSQRTRVLPLDEWRPPQPASGSPRSSQQAHQLAPDQTVDPRLLVGSPSSTTTAALRAVSAESRVPSTPAFGNSVLTRTPASAVSRTTTTPRPPSSPIMSFSPPASLFGSASASAPSGQSGLETDDTDTLRERSYVRLTASLGSMNGSGRIDEEEQDEIEPTPSPQMLSIPLGQQQLTGHPLEESSAPSSRSEAEELVDADHVDTIANGIFTQARGRAKRSSVKPGPGIEAGGRSCWYNAAIQLDVNGRVGQRFGMCFGDQESQSVLSQQQPSRQSTRATSSTRRPPTLATFAPPPHTSLPPPDKPRPPNTQNGPQAASSRAPTSVARPGPTPTTSPSPAPPANQTPMYRAKRTRPSADRVRTPDHLTPTAYRLTLSQRAAKKRMFQTIASSETDSGTETQTETETETETEAAEEQVHAQEPPLKRLRLEHGEPARVHKETAAAQLKLADATSSSSSSGTNGSSSSAVSSSDESPEYDQEVGGLLARKARAPAATLVPLDVLRKLMPLRFAFAAVRVGGAGVEISVSDGSHESPSQSGSESNSSDEDEQGSNKSSGGSRDSGSESGIDESASDSSHEQVGSACDSDSVSNDDDDMEVDSPRQPPASVTREHLLHMLFPLSYHRVSPYSVSDSDSSDSGDDDEFSSDD</sequence>
<dbReference type="AlphaFoldDB" id="A0A1Y2HP57"/>
<feature type="compositionally biased region" description="Low complexity" evidence="1">
    <location>
        <begin position="393"/>
        <end position="406"/>
    </location>
</feature>
<feature type="compositionally biased region" description="Low complexity" evidence="1">
    <location>
        <begin position="867"/>
        <end position="881"/>
    </location>
</feature>
<proteinExistence type="predicted"/>
<feature type="compositionally biased region" description="Basic and acidic residues" evidence="1">
    <location>
        <begin position="672"/>
        <end position="681"/>
    </location>
</feature>
<dbReference type="EMBL" id="MCFL01000021">
    <property type="protein sequence ID" value="ORZ35591.1"/>
    <property type="molecule type" value="Genomic_DNA"/>
</dbReference>
<feature type="compositionally biased region" description="Low complexity" evidence="1">
    <location>
        <begin position="1"/>
        <end position="15"/>
    </location>
</feature>
<feature type="compositionally biased region" description="Low complexity" evidence="1">
    <location>
        <begin position="413"/>
        <end position="438"/>
    </location>
</feature>
<feature type="compositionally biased region" description="Polar residues" evidence="1">
    <location>
        <begin position="704"/>
        <end position="713"/>
    </location>
</feature>
<evidence type="ECO:0000313" key="2">
    <source>
        <dbReference type="EMBL" id="ORZ35591.1"/>
    </source>
</evidence>
<dbReference type="Proteomes" id="UP000193411">
    <property type="component" value="Unassembled WGS sequence"/>
</dbReference>
<protein>
    <submittedName>
        <fullName evidence="2">Uncharacterized protein</fullName>
    </submittedName>
</protein>
<feature type="compositionally biased region" description="Basic and acidic residues" evidence="1">
    <location>
        <begin position="731"/>
        <end position="757"/>
    </location>
</feature>
<feature type="compositionally biased region" description="Low complexity" evidence="1">
    <location>
        <begin position="848"/>
        <end position="858"/>
    </location>
</feature>
<feature type="compositionally biased region" description="Low complexity" evidence="1">
    <location>
        <begin position="23"/>
        <end position="37"/>
    </location>
</feature>
<feature type="region of interest" description="Disordered" evidence="1">
    <location>
        <begin position="1"/>
        <end position="37"/>
    </location>
</feature>
<feature type="compositionally biased region" description="Pro residues" evidence="1">
    <location>
        <begin position="646"/>
        <end position="660"/>
    </location>
</feature>
<keyword evidence="3" id="KW-1185">Reference proteome</keyword>
<evidence type="ECO:0000256" key="1">
    <source>
        <dbReference type="SAM" id="MobiDB-lite"/>
    </source>
</evidence>
<feature type="compositionally biased region" description="Low complexity" evidence="1">
    <location>
        <begin position="244"/>
        <end position="256"/>
    </location>
</feature>
<feature type="compositionally biased region" description="Acidic residues" evidence="1">
    <location>
        <begin position="949"/>
        <end position="963"/>
    </location>
</feature>
<feature type="compositionally biased region" description="Polar residues" evidence="1">
    <location>
        <begin position="306"/>
        <end position="322"/>
    </location>
</feature>
<feature type="compositionally biased region" description="Polar residues" evidence="1">
    <location>
        <begin position="336"/>
        <end position="347"/>
    </location>
</feature>
<accession>A0A1Y2HP57</accession>
<evidence type="ECO:0000313" key="3">
    <source>
        <dbReference type="Proteomes" id="UP000193411"/>
    </source>
</evidence>
<feature type="region of interest" description="Disordered" evidence="1">
    <location>
        <begin position="941"/>
        <end position="963"/>
    </location>
</feature>
<feature type="region of interest" description="Disordered" evidence="1">
    <location>
        <begin position="581"/>
        <end position="809"/>
    </location>
</feature>
<name>A0A1Y2HP57_9FUNG</name>
<feature type="compositionally biased region" description="Pro residues" evidence="1">
    <location>
        <begin position="220"/>
        <end position="231"/>
    </location>
</feature>
<dbReference type="OrthoDB" id="10692548at2759"/>
<comment type="caution">
    <text evidence="2">The sequence shown here is derived from an EMBL/GenBank/DDBJ whole genome shotgun (WGS) entry which is preliminary data.</text>
</comment>
<feature type="region of interest" description="Disordered" evidence="1">
    <location>
        <begin position="215"/>
        <end position="516"/>
    </location>
</feature>
<feature type="region of interest" description="Disordered" evidence="1">
    <location>
        <begin position="530"/>
        <end position="549"/>
    </location>
</feature>
<feature type="region of interest" description="Disordered" evidence="1">
    <location>
        <begin position="842"/>
        <end position="925"/>
    </location>
</feature>
<reference evidence="2 3" key="1">
    <citation type="submission" date="2016-07" db="EMBL/GenBank/DDBJ databases">
        <title>Pervasive Adenine N6-methylation of Active Genes in Fungi.</title>
        <authorList>
            <consortium name="DOE Joint Genome Institute"/>
            <person name="Mondo S.J."/>
            <person name="Dannebaum R.O."/>
            <person name="Kuo R.C."/>
            <person name="Labutti K."/>
            <person name="Haridas S."/>
            <person name="Kuo A."/>
            <person name="Salamov A."/>
            <person name="Ahrendt S.R."/>
            <person name="Lipzen A."/>
            <person name="Sullivan W."/>
            <person name="Andreopoulos W.B."/>
            <person name="Clum A."/>
            <person name="Lindquist E."/>
            <person name="Daum C."/>
            <person name="Ramamoorthy G.K."/>
            <person name="Gryganskyi A."/>
            <person name="Culley D."/>
            <person name="Magnuson J.K."/>
            <person name="James T.Y."/>
            <person name="O'Malley M.A."/>
            <person name="Stajich J.E."/>
            <person name="Spatafora J.W."/>
            <person name="Visel A."/>
            <person name="Grigoriev I.V."/>
        </authorList>
    </citation>
    <scope>NUCLEOTIDE SEQUENCE [LARGE SCALE GENOMIC DNA]</scope>
    <source>
        <strain evidence="2 3">PL171</strain>
    </source>
</reference>
<feature type="compositionally biased region" description="Acidic residues" evidence="1">
    <location>
        <begin position="718"/>
        <end position="730"/>
    </location>
</feature>
<organism evidence="2 3">
    <name type="scientific">Catenaria anguillulae PL171</name>
    <dbReference type="NCBI Taxonomy" id="765915"/>
    <lineage>
        <taxon>Eukaryota</taxon>
        <taxon>Fungi</taxon>
        <taxon>Fungi incertae sedis</taxon>
        <taxon>Blastocladiomycota</taxon>
        <taxon>Blastocladiomycetes</taxon>
        <taxon>Blastocladiales</taxon>
        <taxon>Catenariaceae</taxon>
        <taxon>Catenaria</taxon>
    </lineage>
</organism>
<feature type="compositionally biased region" description="Acidic residues" evidence="1">
    <location>
        <begin position="270"/>
        <end position="280"/>
    </location>
</feature>
<gene>
    <name evidence="2" type="ORF">BCR44DRAFT_1433815</name>
</gene>
<feature type="compositionally biased region" description="Low complexity" evidence="1">
    <location>
        <begin position="584"/>
        <end position="604"/>
    </location>
</feature>
<feature type="compositionally biased region" description="Pro residues" evidence="1">
    <location>
        <begin position="609"/>
        <end position="619"/>
    </location>
</feature>